<dbReference type="Pfam" id="PF12550">
    <property type="entry name" value="GCR1_C"/>
    <property type="match status" value="1"/>
</dbReference>
<evidence type="ECO:0000259" key="1">
    <source>
        <dbReference type="Pfam" id="PF12550"/>
    </source>
</evidence>
<dbReference type="EMBL" id="LUGH01001349">
    <property type="protein sequence ID" value="OBZ81220.1"/>
    <property type="molecule type" value="Genomic_DNA"/>
</dbReference>
<comment type="caution">
    <text evidence="2">The sequence shown here is derived from an EMBL/GenBank/DDBJ whole genome shotgun (WGS) entry which is preliminary data.</text>
</comment>
<dbReference type="InterPro" id="IPR052146">
    <property type="entry name" value="HOT1"/>
</dbReference>
<dbReference type="OrthoDB" id="428577at2759"/>
<protein>
    <recommendedName>
        <fullName evidence="1">Transcription activator GCR1-like domain-containing protein</fullName>
    </recommendedName>
</protein>
<dbReference type="AlphaFoldDB" id="A0A1C7MWM9"/>
<name>A0A1C7MWM9_9FUNG</name>
<dbReference type="PANTHER" id="PTHR37784:SF2">
    <property type="entry name" value="HIGH-OSMOLARITY-INDUCED TRANSCRIPTION PROTEIN 1"/>
    <property type="match status" value="1"/>
</dbReference>
<dbReference type="PANTHER" id="PTHR37784">
    <property type="entry name" value="PROTEIN MSN1"/>
    <property type="match status" value="1"/>
</dbReference>
<dbReference type="Proteomes" id="UP000093000">
    <property type="component" value="Unassembled WGS sequence"/>
</dbReference>
<evidence type="ECO:0000313" key="2">
    <source>
        <dbReference type="EMBL" id="OBZ81220.1"/>
    </source>
</evidence>
<evidence type="ECO:0000313" key="3">
    <source>
        <dbReference type="Proteomes" id="UP000093000"/>
    </source>
</evidence>
<dbReference type="GO" id="GO:0000981">
    <property type="term" value="F:DNA-binding transcription factor activity, RNA polymerase II-specific"/>
    <property type="evidence" value="ECO:0007669"/>
    <property type="project" value="TreeGrafter"/>
</dbReference>
<dbReference type="InterPro" id="IPR022210">
    <property type="entry name" value="TF_GCR1-like"/>
</dbReference>
<feature type="domain" description="Transcription activator GCR1-like" evidence="1">
    <location>
        <begin position="123"/>
        <end position="195"/>
    </location>
</feature>
<dbReference type="InParanoid" id="A0A1C7MWM9"/>
<dbReference type="GO" id="GO:0060963">
    <property type="term" value="P:positive regulation of ribosomal protein gene transcription by RNA polymerase II"/>
    <property type="evidence" value="ECO:0007669"/>
    <property type="project" value="TreeGrafter"/>
</dbReference>
<accession>A0A1C7MWM9</accession>
<reference evidence="2" key="1">
    <citation type="submission" date="2016-03" db="EMBL/GenBank/DDBJ databases">
        <title>Choanephora cucurbitarum.</title>
        <authorList>
            <person name="Min B."/>
            <person name="Park H."/>
            <person name="Park J.-H."/>
            <person name="Shin H.-D."/>
            <person name="Choi I.-G."/>
        </authorList>
    </citation>
    <scope>NUCLEOTIDE SEQUENCE [LARGE SCALE GENOMIC DNA]</scope>
    <source>
        <strain evidence="2">KUS-F28377</strain>
    </source>
</reference>
<organism evidence="2 3">
    <name type="scientific">Choanephora cucurbitarum</name>
    <dbReference type="NCBI Taxonomy" id="101091"/>
    <lineage>
        <taxon>Eukaryota</taxon>
        <taxon>Fungi</taxon>
        <taxon>Fungi incertae sedis</taxon>
        <taxon>Mucoromycota</taxon>
        <taxon>Mucoromycotina</taxon>
        <taxon>Mucoromycetes</taxon>
        <taxon>Mucorales</taxon>
        <taxon>Mucorineae</taxon>
        <taxon>Choanephoraceae</taxon>
        <taxon>Choanephoroideae</taxon>
        <taxon>Choanephora</taxon>
    </lineage>
</organism>
<dbReference type="STRING" id="101091.A0A1C7MWM9"/>
<sequence>MKLKEIVPEIEVVLNNMNMKLDSVSTIVNHMNSQATRSIINSSSPSNDKNLATINASMRNIATNFNQLKSACAYFVNGSPRVAGKPETEDEKEQLVTDLNNGFTGEHSLIPVASTAYAELVKYSMKRWVKTVPDLWLEFTVGLKGTPSINELNKLYKACRRRDEKERKMYSRRIIIINKIRQLVSEGMTEEDAVQRQYYLFKNAGLH</sequence>
<keyword evidence="3" id="KW-1185">Reference proteome</keyword>
<gene>
    <name evidence="2" type="ORF">A0J61_10731</name>
</gene>
<proteinExistence type="predicted"/>
<dbReference type="GO" id="GO:0000978">
    <property type="term" value="F:RNA polymerase II cis-regulatory region sequence-specific DNA binding"/>
    <property type="evidence" value="ECO:0007669"/>
    <property type="project" value="TreeGrafter"/>
</dbReference>